<dbReference type="HOGENOM" id="CLU_880863_0_0_1"/>
<dbReference type="AlphaFoldDB" id="T1ID36"/>
<accession>T1ID36</accession>
<organism evidence="1 2">
    <name type="scientific">Rhodnius prolixus</name>
    <name type="common">Triatomid bug</name>
    <dbReference type="NCBI Taxonomy" id="13249"/>
    <lineage>
        <taxon>Eukaryota</taxon>
        <taxon>Metazoa</taxon>
        <taxon>Ecdysozoa</taxon>
        <taxon>Arthropoda</taxon>
        <taxon>Hexapoda</taxon>
        <taxon>Insecta</taxon>
        <taxon>Pterygota</taxon>
        <taxon>Neoptera</taxon>
        <taxon>Paraneoptera</taxon>
        <taxon>Hemiptera</taxon>
        <taxon>Heteroptera</taxon>
        <taxon>Panheteroptera</taxon>
        <taxon>Cimicomorpha</taxon>
        <taxon>Reduviidae</taxon>
        <taxon>Triatominae</taxon>
        <taxon>Rhodnius</taxon>
    </lineage>
</organism>
<name>T1ID36_RHOPR</name>
<dbReference type="EnsemblMetazoa" id="RPRC014206-RA">
    <property type="protein sequence ID" value="RPRC014206-PA"/>
    <property type="gene ID" value="RPRC014206"/>
</dbReference>
<proteinExistence type="predicted"/>
<evidence type="ECO:0000313" key="1">
    <source>
        <dbReference type="EnsemblMetazoa" id="RPRC014206-PA"/>
    </source>
</evidence>
<reference evidence="1" key="1">
    <citation type="submission" date="2015-05" db="UniProtKB">
        <authorList>
            <consortium name="EnsemblMetazoa"/>
        </authorList>
    </citation>
    <scope>IDENTIFICATION</scope>
</reference>
<evidence type="ECO:0000313" key="2">
    <source>
        <dbReference type="Proteomes" id="UP000015103"/>
    </source>
</evidence>
<sequence>MYGPPQNPEGKTNFYVQQTWKPFYVEVDLFSENPDNFCNVELIDYFGEIETPYFEIYPALMLLGPNEKQKLSITLKPGEWIFDNYKYRSALYGRLRGVIHSFEPIKPPSAPIISSFRSDGYDYDPVELILSTYVQIPLVRAIINPSDFDFEVHLVDILERPQFGFREVRNVVLKNVSDSTSRFLFHIEKPFHILQLDHLNKAQVHQYPNFIAVLEPEESVEVTFELKLLPKDIKGDFVQFKWNPQSTTYIVFDEERLFREHKLIIKQERCVDQILTLRLKVIPPLFEVPFARLDFGPVYLKDVKTQQIPLESVNSK</sequence>
<dbReference type="EMBL" id="ACPB03007634">
    <property type="status" value="NOT_ANNOTATED_CDS"/>
    <property type="molecule type" value="Genomic_DNA"/>
</dbReference>
<protein>
    <submittedName>
        <fullName evidence="1">Uncharacterized protein</fullName>
    </submittedName>
</protein>
<dbReference type="Proteomes" id="UP000015103">
    <property type="component" value="Unassembled WGS sequence"/>
</dbReference>
<dbReference type="InParanoid" id="T1ID36"/>
<dbReference type="VEuPathDB" id="VectorBase:RPRC014206"/>
<keyword evidence="2" id="KW-1185">Reference proteome</keyword>